<accession>A0A7R9KE08</accession>
<evidence type="ECO:0000313" key="2">
    <source>
        <dbReference type="Proteomes" id="UP000759131"/>
    </source>
</evidence>
<dbReference type="EMBL" id="OC855165">
    <property type="protein sequence ID" value="CAD7621390.1"/>
    <property type="molecule type" value="Genomic_DNA"/>
</dbReference>
<name>A0A7R9KE08_9ACAR</name>
<sequence length="114" mass="13154">MPRTMRSILLSCLVVMCGMYAYRCATINFSAWRTSTVYKNFDLKCNYTLVRKSEFFSNPTFYKIKGIDKIVKRTPGYISINNANKTTSGLYRCQVNYSGGRILSVLIIRKEHIV</sequence>
<dbReference type="EMBL" id="CAJPIZ010000590">
    <property type="protein sequence ID" value="CAG2101820.1"/>
    <property type="molecule type" value="Genomic_DNA"/>
</dbReference>
<evidence type="ECO:0000313" key="1">
    <source>
        <dbReference type="EMBL" id="CAD7621390.1"/>
    </source>
</evidence>
<protein>
    <submittedName>
        <fullName evidence="1">Uncharacterized protein</fullName>
    </submittedName>
</protein>
<keyword evidence="2" id="KW-1185">Reference proteome</keyword>
<proteinExistence type="predicted"/>
<gene>
    <name evidence="1" type="ORF">OSB1V03_LOCUS1861</name>
</gene>
<dbReference type="Proteomes" id="UP000759131">
    <property type="component" value="Unassembled WGS sequence"/>
</dbReference>
<dbReference type="AlphaFoldDB" id="A0A7R9KE08"/>
<organism evidence="1">
    <name type="scientific">Medioppia subpectinata</name>
    <dbReference type="NCBI Taxonomy" id="1979941"/>
    <lineage>
        <taxon>Eukaryota</taxon>
        <taxon>Metazoa</taxon>
        <taxon>Ecdysozoa</taxon>
        <taxon>Arthropoda</taxon>
        <taxon>Chelicerata</taxon>
        <taxon>Arachnida</taxon>
        <taxon>Acari</taxon>
        <taxon>Acariformes</taxon>
        <taxon>Sarcoptiformes</taxon>
        <taxon>Oribatida</taxon>
        <taxon>Brachypylina</taxon>
        <taxon>Oppioidea</taxon>
        <taxon>Oppiidae</taxon>
        <taxon>Medioppia</taxon>
    </lineage>
</organism>
<reference evidence="1" key="1">
    <citation type="submission" date="2020-11" db="EMBL/GenBank/DDBJ databases">
        <authorList>
            <person name="Tran Van P."/>
        </authorList>
    </citation>
    <scope>NUCLEOTIDE SEQUENCE</scope>
</reference>